<evidence type="ECO:0000313" key="2">
    <source>
        <dbReference type="EMBL" id="KAA1280792.1"/>
    </source>
</evidence>
<dbReference type="InterPro" id="IPR010327">
    <property type="entry name" value="FldB/FldC_alpha/beta"/>
</dbReference>
<dbReference type="NCBIfam" id="NF040772">
    <property type="entry name" value="double_cubane"/>
    <property type="match status" value="1"/>
</dbReference>
<comment type="similarity">
    <text evidence="1">Belongs to the FldB/FldC dehydratase alpha/beta subunit family.</text>
</comment>
<protein>
    <submittedName>
        <fullName evidence="2">2-hydroxyacyl-CoA dehydratase</fullName>
    </submittedName>
</protein>
<name>A0A6N6KAJ3_9ENTR</name>
<dbReference type="Proteomes" id="UP000468420">
    <property type="component" value="Unassembled WGS sequence"/>
</dbReference>
<sequence>MSLITDLPAIFNQFSDARQKGFLTVMDLKEQGIPLVGTYCTFMPQEIAMAAGAVVVSLCSTSDETIEEAEKDLPRNLCPLIKSSYGFGKTDKCPYFYFSDLVVGETTCDGKKKMYEYMAEFKAVHVMQLPNSASDAVSRALWKAEIRRLQQAIEARFGTAITEAALREAVILKNQERRALANFYRVGQLNPPALSGSDILKVVYGATFRFDKEALIDELNSMAERVHLEWQAGKRLASRPRILITGCPIGGAAEKVVRAIEENGGWVVGYENCTGAKATEQCVAETGDVYDALTDKYLAIGCSCISPNDQRLKMLSQMVEEYQADGVVDVILQACHTYAVESLAIKRHVRQQHNIPYIAIETDYSSADIGQLSTRVAAFIEML</sequence>
<dbReference type="EMBL" id="QRDC01000001">
    <property type="protein sequence ID" value="KAA1280792.1"/>
    <property type="molecule type" value="Genomic_DNA"/>
</dbReference>
<accession>A0A6N6KAJ3</accession>
<evidence type="ECO:0000256" key="1">
    <source>
        <dbReference type="ARBA" id="ARBA00005806"/>
    </source>
</evidence>
<dbReference type="Gene3D" id="1.20.1270.370">
    <property type="match status" value="1"/>
</dbReference>
<dbReference type="FunFam" id="3.40.50.11890:FF:000001">
    <property type="entry name" value="Putative 2-hydroxyglutaryl-CoA dehydratase, D-component"/>
    <property type="match status" value="1"/>
</dbReference>
<dbReference type="PANTHER" id="PTHR30548:SF6">
    <property type="entry name" value="DEHYDRATASE SUBUNIT YJIM-RELATED"/>
    <property type="match status" value="1"/>
</dbReference>
<dbReference type="InterPro" id="IPR047678">
    <property type="entry name" value="YjiM-like"/>
</dbReference>
<dbReference type="Gene3D" id="3.40.50.11900">
    <property type="match status" value="1"/>
</dbReference>
<organism evidence="2 3">
    <name type="scientific">Citrobacter pasteurii</name>
    <dbReference type="NCBI Taxonomy" id="1563222"/>
    <lineage>
        <taxon>Bacteria</taxon>
        <taxon>Pseudomonadati</taxon>
        <taxon>Pseudomonadota</taxon>
        <taxon>Gammaproteobacteria</taxon>
        <taxon>Enterobacterales</taxon>
        <taxon>Enterobacteriaceae</taxon>
        <taxon>Citrobacter</taxon>
    </lineage>
</organism>
<evidence type="ECO:0000313" key="3">
    <source>
        <dbReference type="Proteomes" id="UP000468420"/>
    </source>
</evidence>
<dbReference type="Pfam" id="PF06050">
    <property type="entry name" value="HGD-D"/>
    <property type="match status" value="1"/>
</dbReference>
<gene>
    <name evidence="2" type="ORF">DXF85_01080</name>
</gene>
<comment type="caution">
    <text evidence="2">The sequence shown here is derived from an EMBL/GenBank/DDBJ whole genome shotgun (WGS) entry which is preliminary data.</text>
</comment>
<dbReference type="PANTHER" id="PTHR30548">
    <property type="entry name" value="2-HYDROXYGLUTARYL-COA DEHYDRATASE, D-COMPONENT-RELATED"/>
    <property type="match status" value="1"/>
</dbReference>
<dbReference type="RefSeq" id="WP_149691160.1">
    <property type="nucleotide sequence ID" value="NZ_QRDC01000001.1"/>
</dbReference>
<dbReference type="Gene3D" id="3.40.50.11890">
    <property type="match status" value="1"/>
</dbReference>
<reference evidence="2 3" key="1">
    <citation type="submission" date="2018-08" db="EMBL/GenBank/DDBJ databases">
        <title>Complete genomic analysis of a Citrobacter pasteurii isolated from cockles (Cerastoderma edule) containing a new chromosomic qnrB allele.</title>
        <authorList>
            <person name="Rodrigues A."/>
            <person name="Baptista T."/>
            <person name="Quesada A."/>
            <person name="Campos M.J."/>
        </authorList>
    </citation>
    <scope>NUCLEOTIDE SEQUENCE [LARGE SCALE GENOMIC DNA]</scope>
    <source>
        <strain evidence="2 3">BA18</strain>
    </source>
</reference>
<dbReference type="AlphaFoldDB" id="A0A6N6KAJ3"/>
<dbReference type="FunFam" id="3.40.50.11900:FF:000001">
    <property type="entry name" value="Putative 2-hydroxyglutaryl-CoA dehydratase, D-component"/>
    <property type="match status" value="1"/>
</dbReference>
<proteinExistence type="inferred from homology"/>